<dbReference type="GO" id="GO:0005737">
    <property type="term" value="C:cytoplasm"/>
    <property type="evidence" value="ECO:0007669"/>
    <property type="project" value="UniProtKB-SubCell"/>
</dbReference>
<dbReference type="EMBL" id="LT608189">
    <property type="protein sequence ID" value="SCM21036.1"/>
    <property type="molecule type" value="Genomic_DNA"/>
</dbReference>
<dbReference type="InterPro" id="IPR013783">
    <property type="entry name" value="Ig-like_fold"/>
</dbReference>
<proteinExistence type="predicted"/>
<dbReference type="GO" id="GO:0031514">
    <property type="term" value="C:motile cilium"/>
    <property type="evidence" value="ECO:0007669"/>
    <property type="project" value="UniProtKB-SubCell"/>
</dbReference>
<evidence type="ECO:0000313" key="3">
    <source>
        <dbReference type="Proteomes" id="UP000507536"/>
    </source>
</evidence>
<organism evidence="2 3">
    <name type="scientific">Plasmodium chabaudi adami</name>
    <dbReference type="NCBI Taxonomy" id="5826"/>
    <lineage>
        <taxon>Eukaryota</taxon>
        <taxon>Sar</taxon>
        <taxon>Alveolata</taxon>
        <taxon>Apicomplexa</taxon>
        <taxon>Aconoidasida</taxon>
        <taxon>Haemosporida</taxon>
        <taxon>Plasmodiidae</taxon>
        <taxon>Plasmodium</taxon>
        <taxon>Plasmodium (Vinckeia)</taxon>
    </lineage>
</organism>
<name>A0A1C6YCJ2_PLACE</name>
<dbReference type="PANTHER" id="PTHR46127:SF1">
    <property type="entry name" value="CILIA- AND FLAGELLA-ASSOCIATED PROTEIN 65"/>
    <property type="match status" value="1"/>
</dbReference>
<dbReference type="InterPro" id="IPR056344">
    <property type="entry name" value="Ig_CFAP65-like_9th"/>
</dbReference>
<dbReference type="Gene3D" id="2.60.40.10">
    <property type="entry name" value="Immunoglobulins"/>
    <property type="match status" value="2"/>
</dbReference>
<gene>
    <name evidence="2" type="ORF">PCHDS_000202300</name>
</gene>
<evidence type="ECO:0000313" key="2">
    <source>
        <dbReference type="EMBL" id="SCM21036.1"/>
    </source>
</evidence>
<accession>A0A1C6YCJ2</accession>
<evidence type="ECO:0000259" key="1">
    <source>
        <dbReference type="Pfam" id="PF24816"/>
    </source>
</evidence>
<dbReference type="Pfam" id="PF24816">
    <property type="entry name" value="Ig_CFAP65__9th"/>
    <property type="match status" value="1"/>
</dbReference>
<dbReference type="InterPro" id="IPR052614">
    <property type="entry name" value="CFAP65"/>
</dbReference>
<sequence length="1807" mass="212251">MENNEKIDSCRIYGLELTPALEFDNYEGGVKMTKKINIKNTTKNIIRFRFFFQSSEYFIYPLQEVENISPGLNKWYPISFLNPLNDFKIISETLNILIDDKDKDKKISIKLTATPLKCDVILPSILNFNEMVIKQKTNEELITKNDGSLYAIVKLFHKNASKDKKLKIKLEPSYFILKPNEKKSVHLTIYSEVPQTYKETISCSIIEIPKQFEKKYKYFQDIDKTNATINPDENEEKCINDIIQSLNQENFQVALIKKKTKINWVSVLPQILILCDQNKEIFNKSIINFGKVTLGKKVTKTILLKNLTNAPIKITAKKQKENKIFTFLNEKFILKEQENVVLIVDGYNPVNQYSEIIQFKACNDYCIELFLICEIINIQLKFSKMLYIFENVKLGDNIHEKITIRNDENTDLNVEVLNSGNFIHIKNTKIIVKKNSFYSLNLECNCIYPINIHKRIYFLVHLNKQIFYIDVICNFSVNYKMCPLSMHHIYRYKSLIYDKKGTYDSYYEQNEYIDIWDFPVEFDSYQDTPYEILDEIIGINEKDVFAVPNELEISKFEEKCLTIINKTPIEYTCVWLNSLDSNKSTQSIFSITPIEAQLPPFGCQTFKVKNIKASKEKYIREIYECCVFPSNNKDYTKCNSRTLLAPLFLYVTFFQFKTKYLCETENIIDNLSVFPKNIPFLNIIAEENSYAVAKFENNTDTVQIIDFTPFKNDVDGIRVYPQINYVPKKNFLNVIIFFSPKKMEMNQSEIKIHYLVNGIKKKYISIFVSHEINNVILNKGNSDINLPCVSTETESSRNVSVENMTERNALCLLIKEDSKSIDIHIDEKKEYSKFLENENDFQNEDTDKNNEVSSFINEENKYKFYFFSLAPFEKKNIQVSAFCKYSITESISLLFTYLLYINDADMKNKFTYLKKNMKDHINKNCKKFTINATIIKSSLLLYPKIIESKPIIPGKQFTAKIRIKNEHPVKIHFKTKTEIFQIDNKHVFDEEEIKDAEKNIMTKTNENVINACSDKYVYVSFNSSRKGIFAYRFFAIVGEYKSSVDIIINVVMPYFQIIDISDLKTPTSVFWNMASIDKINTHLKDPVSQIEMEYRKDPKIENMKKLFNHFNYIQFNIGNNLLDETTSVDLILYNPLDIPLNIQINTIKHYILPILPPYVKGQEDQLGKILYIDNMFRNSMRCLDSLKINPIQFTIKEKGIQTINLLYKHKYIGFHNMPLIIEVENGKIVPLNLCSLTYHPHIPPIYFMNFKVKNKIIIFDLKECTFPLNNECITNVDLFNDSELDIFYDIEPTKNFTVLNPKGVIKRKKSTSLFILISELSPSIIKENLIIKSHFKHLQKEIEMDKIQMELKINNTSQNIYKYEYKNINIFNNKCINNIADQNIKTFCSNFIPPYSYIYMKNNLFYVAPSSITILCAPQKSLIERIVIIKNYSYTEDLKFKIINKNAFPRGILKIHPQKGYIKKRETIIVRFTFILGDVLLDIEGNIQIELKYIESYPTVNNENSSIKPIIDDAVETEIEEVYEDTRETLKSKNVNDKICSVSKRNKHKKFDDITFSYAQKIIENIQTLKHAYDNINSSMLQNAIRALYGVDIEGNDGKENMTEIINKGAKQFPKFYFYIHIKIFTCNFEDITKEDNIFENLIKTNIYPQILYFKKYINLPITLEDTSKSYFKRKYLDFDKLEDLNFQNRKEKRIQYKDKIIYDKKDICCNMFSEMFKSIIENHISKCTKQLLNISACSIQTMDEILSENLIDIIKDNKKTDLNSRIEQDYSFLKPTILSHFFSHMFSDVINNFINEEVKFTKKLYW</sequence>
<reference evidence="2 3" key="1">
    <citation type="submission" date="2016-08" db="EMBL/GenBank/DDBJ databases">
        <authorList>
            <consortium name="Pathogen Informatics"/>
        </authorList>
    </citation>
    <scope>NUCLEOTIDE SEQUENCE [LARGE SCALE GENOMIC DNA]</scope>
    <source>
        <strain evidence="2 3">DS</strain>
    </source>
</reference>
<dbReference type="Proteomes" id="UP000507536">
    <property type="component" value="Chromosome 9"/>
</dbReference>
<feature type="domain" description="CFAP65-like ninth Ig-like" evidence="1">
    <location>
        <begin position="1053"/>
        <end position="1233"/>
    </location>
</feature>
<dbReference type="PANTHER" id="PTHR46127">
    <property type="entry name" value="CILIA- AND FLAGELLA-ASSOCIATED PROTEIN 65"/>
    <property type="match status" value="1"/>
</dbReference>
<protein>
    <recommendedName>
        <fullName evidence="1">CFAP65-like ninth Ig-like domain-containing protein</fullName>
    </recommendedName>
</protein>